<dbReference type="InterPro" id="IPR011989">
    <property type="entry name" value="ARM-like"/>
</dbReference>
<dbReference type="Gene3D" id="1.25.10.10">
    <property type="entry name" value="Leucine-rich Repeat Variant"/>
    <property type="match status" value="2"/>
</dbReference>
<evidence type="ECO:0000259" key="2">
    <source>
        <dbReference type="SMART" id="SM01349"/>
    </source>
</evidence>
<comment type="caution">
    <text evidence="3">The sequence shown here is derived from an EMBL/GenBank/DDBJ whole genome shotgun (WGS) entry which is preliminary data.</text>
</comment>
<organism evidence="3 4">
    <name type="scientific">Galdieria yellowstonensis</name>
    <dbReference type="NCBI Taxonomy" id="3028027"/>
    <lineage>
        <taxon>Eukaryota</taxon>
        <taxon>Rhodophyta</taxon>
        <taxon>Bangiophyceae</taxon>
        <taxon>Galdieriales</taxon>
        <taxon>Galdieriaceae</taxon>
        <taxon>Galdieria</taxon>
    </lineage>
</organism>
<feature type="compositionally biased region" description="Basic and acidic residues" evidence="1">
    <location>
        <begin position="414"/>
        <end position="425"/>
    </location>
</feature>
<gene>
    <name evidence="3" type="ORF">GAYE_SCF18G3826</name>
</gene>
<name>A0AAV9IEY9_9RHOD</name>
<protein>
    <recommendedName>
        <fullName evidence="2">TOG domain-containing protein</fullName>
    </recommendedName>
</protein>
<dbReference type="GO" id="GO:0000226">
    <property type="term" value="P:microtubule cytoskeleton organization"/>
    <property type="evidence" value="ECO:0007669"/>
    <property type="project" value="UniProtKB-ARBA"/>
</dbReference>
<dbReference type="InterPro" id="IPR016024">
    <property type="entry name" value="ARM-type_fold"/>
</dbReference>
<feature type="compositionally biased region" description="Polar residues" evidence="1">
    <location>
        <begin position="451"/>
        <end position="471"/>
    </location>
</feature>
<dbReference type="Pfam" id="PF12348">
    <property type="entry name" value="CLASP_N"/>
    <property type="match status" value="1"/>
</dbReference>
<dbReference type="PANTHER" id="PTHR21567:SF9">
    <property type="entry name" value="CLIP-ASSOCIATING PROTEIN"/>
    <property type="match status" value="1"/>
</dbReference>
<dbReference type="Proteomes" id="UP001300502">
    <property type="component" value="Unassembled WGS sequence"/>
</dbReference>
<evidence type="ECO:0000256" key="1">
    <source>
        <dbReference type="SAM" id="MobiDB-lite"/>
    </source>
</evidence>
<dbReference type="InterPro" id="IPR024395">
    <property type="entry name" value="CLASP_N_dom"/>
</dbReference>
<proteinExistence type="predicted"/>
<dbReference type="GO" id="GO:0005819">
    <property type="term" value="C:spindle"/>
    <property type="evidence" value="ECO:0007669"/>
    <property type="project" value="UniProtKB-ARBA"/>
</dbReference>
<dbReference type="InterPro" id="IPR034085">
    <property type="entry name" value="TOG"/>
</dbReference>
<dbReference type="GO" id="GO:0005881">
    <property type="term" value="C:cytoplasmic microtubule"/>
    <property type="evidence" value="ECO:0007669"/>
    <property type="project" value="TreeGrafter"/>
</dbReference>
<keyword evidence="4" id="KW-1185">Reference proteome</keyword>
<dbReference type="SMART" id="SM01349">
    <property type="entry name" value="TOG"/>
    <property type="match status" value="1"/>
</dbReference>
<sequence>MSTVAPTRQLSRLKHNSSASSVHSLGRSGKKKATAIPKNAQEVVKLLESLSGQLGSHQEWEKRVEALKTLLSVAQGLYQTKEEEEAADNTDGNRALFDIFVENLRILRLVMNDAITDLRSAVVREACQTLVELAKMGRGAIAEPLAESLLAPLVRITPVTIAIIAESGANAAKALVEHVQSIRMVRATADVLCTNGLAPAARSVVAELANLALRYQKPSDIEKCVESFEKAIHSGVQDASASVRSTSRKNYWLFAKLFPVRAQALVKSLDSGVLKSLGEEKPKDAPFIQLVFLDDGTQSVSSSHSQWNNKPRKTISSFASTGKSQVLSQQNNDTIEQASSNSTGHSTETTKSEKKRLDPKRHKRMSEMSCPNRSISNLSSGNHKIKEWKGHRRPPSLSFSPLPDIPTAESQNDNLRDSSHDDHSSSVHKNSKKKSVSMRKSDIGKLPQRVAISNENSTTDPQSDSSHSTSVGDDLLRRNKTAMEDTYKSSIVPSVTSETGRQIFSPMEVRYSGTNSETTMDSVWTRRKVTESDLRKLFGRIVAATDWKVKVNILARIERDIALYVATKKQRKNQASRQDEERHKDSELCLEDESLFTENTLQLLLQYLSPLIGESHTKVAAAALQLLSKVFQTFEQSQVDSPSKEQQKLAQILEKDGTLIRRLFQRLSDPNSFVRSSSATTIEDLGKAIPWIHLRSSVICKSCLAPIASSGSNLDSSPRVMLHALLHLRHSYRSCKEYRKQTQHPNESENESLYKTTTTSISMTGNIAEPGSSPINRMSTSADAAEFVQLIISYIAPLAYDKNADLRKASCDVLVELDELVDPATLLVGATSVEDGKHLNLIRKLGLLDSKNETNVVDTEKERTTPPPTTTTTTTTSTIGQSSTPMSDTVASHPIREESEKKKSEVRDETMASETTGNVASLRQKFLDMSLSKDDSACEDIASHIAQLLEKAQESATEKDRFVYLSRVRDDLRKHSHDMDVTQVKNILRMFLPVHSQNTFHAMKQGIEMEWMSEMLLRELWKWSPPHVLLNALEYYIQEWIVSDANLRDVSDAPQIATIQVLLQGIESLLKTFFENSKLEEQQEEGNRWNRVITFLVLCVDHPQLDIRKSAVKCLAEIQMHIGEWNPTNPLLSNTQRKWIEIDAVGREHLLYSISKERWLLLETLTFVPFLPQDNDSIDGNLEETALDWNKQPCQQLMSYSFDCFWCHMLYNHSLQSFLSDFCRFRRPYYLSPSCPHYTWWDKMVYDILYRASSPRDCLDDTCTVDVSTVFGAFWSGGNISWVWDWFGIFPGVTKYLVSRIFQFLPLQWDEWNGVVLEAWSVACQAATESNLSYVLHIVDALRGIYGYVLNHENGEYRIQEQQQREEWIDISCSMMDYLWQHLKVHRLEENRHNDDEEDHLLLQVSACLYSMVTSMMTAGSSREAIQSRLSMDLYRWLIESN</sequence>
<feature type="region of interest" description="Disordered" evidence="1">
    <location>
        <begin position="854"/>
        <end position="916"/>
    </location>
</feature>
<evidence type="ECO:0000313" key="4">
    <source>
        <dbReference type="Proteomes" id="UP001300502"/>
    </source>
</evidence>
<feature type="compositionally biased region" description="Basic and acidic residues" evidence="1">
    <location>
        <begin position="894"/>
        <end position="910"/>
    </location>
</feature>
<dbReference type="GO" id="GO:0000278">
    <property type="term" value="P:mitotic cell cycle"/>
    <property type="evidence" value="ECO:0007669"/>
    <property type="project" value="UniProtKB-ARBA"/>
</dbReference>
<dbReference type="GO" id="GO:0008017">
    <property type="term" value="F:microtubule binding"/>
    <property type="evidence" value="ECO:0007669"/>
    <property type="project" value="TreeGrafter"/>
</dbReference>
<dbReference type="EMBL" id="JANCYU010000035">
    <property type="protein sequence ID" value="KAK4525917.1"/>
    <property type="molecule type" value="Genomic_DNA"/>
</dbReference>
<feature type="compositionally biased region" description="Polar residues" evidence="1">
    <location>
        <begin position="879"/>
        <end position="890"/>
    </location>
</feature>
<feature type="compositionally biased region" description="Polar residues" evidence="1">
    <location>
        <begin position="1"/>
        <end position="23"/>
    </location>
</feature>
<accession>A0AAV9IEY9</accession>
<feature type="region of interest" description="Disordered" evidence="1">
    <location>
        <begin position="1"/>
        <end position="34"/>
    </location>
</feature>
<dbReference type="SUPFAM" id="SSF48371">
    <property type="entry name" value="ARM repeat"/>
    <property type="match status" value="1"/>
</dbReference>
<feature type="domain" description="TOG" evidence="2">
    <location>
        <begin position="35"/>
        <end position="290"/>
    </location>
</feature>
<dbReference type="PANTHER" id="PTHR21567">
    <property type="entry name" value="CLASP"/>
    <property type="match status" value="1"/>
</dbReference>
<feature type="compositionally biased region" description="Polar residues" evidence="1">
    <location>
        <begin position="369"/>
        <end position="382"/>
    </location>
</feature>
<feature type="region of interest" description="Disordered" evidence="1">
    <location>
        <begin position="301"/>
        <end position="474"/>
    </location>
</feature>
<evidence type="ECO:0000313" key="3">
    <source>
        <dbReference type="EMBL" id="KAK4525917.1"/>
    </source>
</evidence>
<reference evidence="3 4" key="1">
    <citation type="submission" date="2022-07" db="EMBL/GenBank/DDBJ databases">
        <title>Genome-wide signatures of adaptation to extreme environments.</title>
        <authorList>
            <person name="Cho C.H."/>
            <person name="Yoon H.S."/>
        </authorList>
    </citation>
    <scope>NUCLEOTIDE SEQUENCE [LARGE SCALE GENOMIC DNA]</scope>
    <source>
        <strain evidence="3 4">108.79 E11</strain>
    </source>
</reference>
<feature type="compositionally biased region" description="Polar residues" evidence="1">
    <location>
        <begin position="301"/>
        <end position="347"/>
    </location>
</feature>